<proteinExistence type="predicted"/>
<evidence type="ECO:0000313" key="1">
    <source>
        <dbReference type="EMBL" id="RJG11207.1"/>
    </source>
</evidence>
<dbReference type="Proteomes" id="UP000284006">
    <property type="component" value="Unassembled WGS sequence"/>
</dbReference>
<accession>A0A418XFH3</accession>
<keyword evidence="2" id="KW-1185">Reference proteome</keyword>
<organism evidence="1 2">
    <name type="scientific">Massilia cavernae</name>
    <dbReference type="NCBI Taxonomy" id="2320864"/>
    <lineage>
        <taxon>Bacteria</taxon>
        <taxon>Pseudomonadati</taxon>
        <taxon>Pseudomonadota</taxon>
        <taxon>Betaproteobacteria</taxon>
        <taxon>Burkholderiales</taxon>
        <taxon>Oxalobacteraceae</taxon>
        <taxon>Telluria group</taxon>
        <taxon>Massilia</taxon>
    </lineage>
</organism>
<comment type="caution">
    <text evidence="1">The sequence shown here is derived from an EMBL/GenBank/DDBJ whole genome shotgun (WGS) entry which is preliminary data.</text>
</comment>
<sequence length="112" mass="12341">MSVAYQHLALADIRPGMILSDELLDEQGNMLLPKGAVLTTQSIALLPRHGVEAVPVLLPGGPAVPEPANPGQVQQRIAHLFRKNGIDNHDDWATGLLRRYVEDYRLDRGIEE</sequence>
<dbReference type="AlphaFoldDB" id="A0A418XFH3"/>
<reference evidence="1 2" key="1">
    <citation type="submission" date="2018-09" db="EMBL/GenBank/DDBJ databases">
        <authorList>
            <person name="Zhu H."/>
        </authorList>
    </citation>
    <scope>NUCLEOTIDE SEQUENCE [LARGE SCALE GENOMIC DNA]</scope>
    <source>
        <strain evidence="1 2">K1S02-61</strain>
    </source>
</reference>
<name>A0A418XFH3_9BURK</name>
<gene>
    <name evidence="1" type="ORF">D3872_20835</name>
</gene>
<dbReference type="RefSeq" id="WP_119812612.1">
    <property type="nucleotide sequence ID" value="NZ_QYUP01000152.1"/>
</dbReference>
<dbReference type="OrthoDB" id="8778534at2"/>
<dbReference type="EMBL" id="QYUP01000152">
    <property type="protein sequence ID" value="RJG11207.1"/>
    <property type="molecule type" value="Genomic_DNA"/>
</dbReference>
<evidence type="ECO:0000313" key="2">
    <source>
        <dbReference type="Proteomes" id="UP000284006"/>
    </source>
</evidence>
<protein>
    <submittedName>
        <fullName evidence="1">Uncharacterized protein</fullName>
    </submittedName>
</protein>